<protein>
    <submittedName>
        <fullName evidence="2">Amidohydrolase family protein</fullName>
    </submittedName>
</protein>
<evidence type="ECO:0000259" key="1">
    <source>
        <dbReference type="Pfam" id="PF01979"/>
    </source>
</evidence>
<dbReference type="InterPro" id="IPR032466">
    <property type="entry name" value="Metal_Hydrolase"/>
</dbReference>
<dbReference type="SUPFAM" id="SSF51556">
    <property type="entry name" value="Metallo-dependent hydrolases"/>
    <property type="match status" value="1"/>
</dbReference>
<dbReference type="PANTHER" id="PTHR43135:SF3">
    <property type="entry name" value="ALPHA-D-RIBOSE 1-METHYLPHOSPHONATE 5-TRIPHOSPHATE DIPHOSPHATASE"/>
    <property type="match status" value="1"/>
</dbReference>
<name>A0A4Z0C877_9BURK</name>
<evidence type="ECO:0000313" key="2">
    <source>
        <dbReference type="EMBL" id="TFZ07194.1"/>
    </source>
</evidence>
<dbReference type="PANTHER" id="PTHR43135">
    <property type="entry name" value="ALPHA-D-RIBOSE 1-METHYLPHOSPHONATE 5-TRIPHOSPHATE DIPHOSPHATASE"/>
    <property type="match status" value="1"/>
</dbReference>
<dbReference type="OrthoDB" id="9782972at2"/>
<dbReference type="SUPFAM" id="SSF51338">
    <property type="entry name" value="Composite domain of metallo-dependent hydrolases"/>
    <property type="match status" value="1"/>
</dbReference>
<sequence>MAMRTLLTHATLIDSVEPRPQPDCAVLLEDGRIKEIFQAGSAPAVGDAEVIDLKGAYLMPGLWDVHVHPDYFQSLAEMPLPDQVTLFGHRLQAALFDSGIVGFRCAGAHHYMDVAWKRAFDSGQHVGPRLFASGHFLTTTGGHFLTSGHALEVDGPYGWVKAIREQIKNGVDHIKLNLSGGIMGPAWDLHRHSFLLEEELKAAFDICKLREFKVMAHATNPPSVKAAIRLGAHSIEHGYILDDECIDLFLQHGTWYVPTLSISHLTPTQATNDWEQRWVKNRNLAHSLCCRADAASDVHQAGFIKALKAGVKMALGSDIRPLKDAALLELGLWVRDGATPWQALVAATRNGAAICGMGDELGTVEVGKIADLIVVGGNPLEDINNVRRLQLVLKDGRVVSDKRPKAR</sequence>
<dbReference type="AlphaFoldDB" id="A0A4Z0C877"/>
<keyword evidence="2" id="KW-0378">Hydrolase</keyword>
<dbReference type="InterPro" id="IPR057744">
    <property type="entry name" value="OTAase-like"/>
</dbReference>
<dbReference type="Gene3D" id="2.30.40.10">
    <property type="entry name" value="Urease, subunit C, domain 1"/>
    <property type="match status" value="1"/>
</dbReference>
<dbReference type="Proteomes" id="UP000298180">
    <property type="component" value="Unassembled WGS sequence"/>
</dbReference>
<keyword evidence="3" id="KW-1185">Reference proteome</keyword>
<dbReference type="GO" id="GO:0016810">
    <property type="term" value="F:hydrolase activity, acting on carbon-nitrogen (but not peptide) bonds"/>
    <property type="evidence" value="ECO:0007669"/>
    <property type="project" value="InterPro"/>
</dbReference>
<dbReference type="InterPro" id="IPR006680">
    <property type="entry name" value="Amidohydro-rel"/>
</dbReference>
<proteinExistence type="predicted"/>
<reference evidence="2 3" key="1">
    <citation type="submission" date="2019-03" db="EMBL/GenBank/DDBJ databases">
        <title>Ramlibacter henchirensis DSM 14656, whole genome shotgun sequence.</title>
        <authorList>
            <person name="Zhang X."/>
            <person name="Feng G."/>
            <person name="Zhu H."/>
        </authorList>
    </citation>
    <scope>NUCLEOTIDE SEQUENCE [LARGE SCALE GENOMIC DNA]</scope>
    <source>
        <strain evidence="2 3">DSM 14656</strain>
    </source>
</reference>
<dbReference type="InterPro" id="IPR011059">
    <property type="entry name" value="Metal-dep_hydrolase_composite"/>
</dbReference>
<organism evidence="2 3">
    <name type="scientific">Ramlibacter henchirensis</name>
    <dbReference type="NCBI Taxonomy" id="204072"/>
    <lineage>
        <taxon>Bacteria</taxon>
        <taxon>Pseudomonadati</taxon>
        <taxon>Pseudomonadota</taxon>
        <taxon>Betaproteobacteria</taxon>
        <taxon>Burkholderiales</taxon>
        <taxon>Comamonadaceae</taxon>
        <taxon>Ramlibacter</taxon>
    </lineage>
</organism>
<evidence type="ECO:0000313" key="3">
    <source>
        <dbReference type="Proteomes" id="UP000298180"/>
    </source>
</evidence>
<dbReference type="Pfam" id="PF01979">
    <property type="entry name" value="Amidohydro_1"/>
    <property type="match status" value="1"/>
</dbReference>
<dbReference type="Gene3D" id="3.20.20.140">
    <property type="entry name" value="Metal-dependent hydrolases"/>
    <property type="match status" value="1"/>
</dbReference>
<gene>
    <name evidence="2" type="ORF">EZ313_11475</name>
</gene>
<dbReference type="InterPro" id="IPR051781">
    <property type="entry name" value="Metallo-dep_Hydrolase"/>
</dbReference>
<comment type="caution">
    <text evidence="2">The sequence shown here is derived from an EMBL/GenBank/DDBJ whole genome shotgun (WGS) entry which is preliminary data.</text>
</comment>
<feature type="domain" description="Amidohydrolase-related" evidence="1">
    <location>
        <begin position="57"/>
        <end position="399"/>
    </location>
</feature>
<dbReference type="EMBL" id="SMLM01000001">
    <property type="protein sequence ID" value="TFZ07194.1"/>
    <property type="molecule type" value="Genomic_DNA"/>
</dbReference>
<dbReference type="CDD" id="cd01299">
    <property type="entry name" value="Met_dep_hydrolase_A"/>
    <property type="match status" value="1"/>
</dbReference>
<accession>A0A4Z0C877</accession>